<keyword evidence="1" id="KW-1133">Transmembrane helix</keyword>
<gene>
    <name evidence="3" type="ORF">D5039_20895</name>
</gene>
<keyword evidence="1" id="KW-0472">Membrane</keyword>
<organism evidence="3 4">
    <name type="scientific">Verminephrobacter aporrectodeae subsp. tuberculatae</name>
    <dbReference type="NCBI Taxonomy" id="1110392"/>
    <lineage>
        <taxon>Bacteria</taxon>
        <taxon>Pseudomonadati</taxon>
        <taxon>Pseudomonadota</taxon>
        <taxon>Betaproteobacteria</taxon>
        <taxon>Burkholderiales</taxon>
        <taxon>Comamonadaceae</taxon>
        <taxon>Verminephrobacter</taxon>
    </lineage>
</organism>
<feature type="transmembrane region" description="Helical" evidence="1">
    <location>
        <begin position="112"/>
        <end position="129"/>
    </location>
</feature>
<dbReference type="EMBL" id="QZCW01000005">
    <property type="protein sequence ID" value="MCW5323510.1"/>
    <property type="molecule type" value="Genomic_DNA"/>
</dbReference>
<proteinExistence type="predicted"/>
<accession>A0ABT3L0B2</accession>
<evidence type="ECO:0000313" key="4">
    <source>
        <dbReference type="Proteomes" id="UP001208935"/>
    </source>
</evidence>
<dbReference type="InterPro" id="IPR009936">
    <property type="entry name" value="DUF1468"/>
</dbReference>
<protein>
    <submittedName>
        <fullName evidence="3">Tripartite tricarboxylate transporter TctB family protein</fullName>
    </submittedName>
</protein>
<dbReference type="RefSeq" id="WP_265283327.1">
    <property type="nucleotide sequence ID" value="NZ_QZCW01000005.1"/>
</dbReference>
<evidence type="ECO:0000259" key="2">
    <source>
        <dbReference type="Pfam" id="PF07331"/>
    </source>
</evidence>
<feature type="transmembrane region" description="Helical" evidence="1">
    <location>
        <begin position="14"/>
        <end position="35"/>
    </location>
</feature>
<sequence>MHDTHKANRVARPWWIGLGVALMGALWIHGASGIASTTGYVGLGPEAIVFVEGIGLTLLGLILIVQALRGTFTAVAPEDADGDEDADASAAPASRQALLLALAGMGVPLLTMRWLGFPLTAMLAFTLVARAFGSPRTGRDLVVGALLGSLTWFVFSRLGIGLGAFLPLPG</sequence>
<feature type="transmembrane region" description="Helical" evidence="1">
    <location>
        <begin position="141"/>
        <end position="166"/>
    </location>
</feature>
<reference evidence="4" key="1">
    <citation type="submission" date="2023-07" db="EMBL/GenBank/DDBJ databases">
        <title>Verminephrobacter genomes.</title>
        <authorList>
            <person name="Lund M.B."/>
        </authorList>
    </citation>
    <scope>NUCLEOTIDE SEQUENCE [LARGE SCALE GENOMIC DNA]</scope>
    <source>
        <strain evidence="4">AtM5-05</strain>
    </source>
</reference>
<evidence type="ECO:0000256" key="1">
    <source>
        <dbReference type="SAM" id="Phobius"/>
    </source>
</evidence>
<dbReference type="Proteomes" id="UP001208935">
    <property type="component" value="Unassembled WGS sequence"/>
</dbReference>
<comment type="caution">
    <text evidence="3">The sequence shown here is derived from an EMBL/GenBank/DDBJ whole genome shotgun (WGS) entry which is preliminary data.</text>
</comment>
<feature type="domain" description="DUF1468" evidence="2">
    <location>
        <begin position="15"/>
        <end position="158"/>
    </location>
</feature>
<evidence type="ECO:0000313" key="3">
    <source>
        <dbReference type="EMBL" id="MCW5323510.1"/>
    </source>
</evidence>
<keyword evidence="1" id="KW-0812">Transmembrane</keyword>
<name>A0ABT3L0B2_9BURK</name>
<keyword evidence="4" id="KW-1185">Reference proteome</keyword>
<feature type="transmembrane region" description="Helical" evidence="1">
    <location>
        <begin position="47"/>
        <end position="68"/>
    </location>
</feature>
<dbReference type="Pfam" id="PF07331">
    <property type="entry name" value="TctB"/>
    <property type="match status" value="1"/>
</dbReference>